<sequence>MDSGLPVIETARLTLRPFSLADAGRAQQMCNDWEIASTTLAIPHPYPDGAAEQWISTHADSFRQGTDVILAITLRPGGQVIGSVGLSVNKNHGRGELGYMVAKESWNRGYCTEAARAMMSFGFSTLGLDRIQAGHFPRNPASGRVMQKLGMTREGVLRQYVSNRGTREDIVMYAILRSEFEASERKP</sequence>
<dbReference type="InterPro" id="IPR000182">
    <property type="entry name" value="GNAT_dom"/>
</dbReference>
<dbReference type="PROSITE" id="PS51186">
    <property type="entry name" value="GNAT"/>
    <property type="match status" value="1"/>
</dbReference>
<gene>
    <name evidence="2" type="ORF">FJY68_02905</name>
</gene>
<dbReference type="SUPFAM" id="SSF55729">
    <property type="entry name" value="Acyl-CoA N-acyltransferases (Nat)"/>
    <property type="match status" value="1"/>
</dbReference>
<dbReference type="GO" id="GO:0008999">
    <property type="term" value="F:protein-N-terminal-alanine acetyltransferase activity"/>
    <property type="evidence" value="ECO:0007669"/>
    <property type="project" value="TreeGrafter"/>
</dbReference>
<feature type="domain" description="N-acetyltransferase" evidence="1">
    <location>
        <begin position="13"/>
        <end position="177"/>
    </location>
</feature>
<dbReference type="PANTHER" id="PTHR43792">
    <property type="entry name" value="GNAT FAMILY, PUTATIVE (AFU_ORTHOLOGUE AFUA_3G00765)-RELATED-RELATED"/>
    <property type="match status" value="1"/>
</dbReference>
<evidence type="ECO:0000313" key="2">
    <source>
        <dbReference type="EMBL" id="MBM3330786.1"/>
    </source>
</evidence>
<evidence type="ECO:0000259" key="1">
    <source>
        <dbReference type="PROSITE" id="PS51186"/>
    </source>
</evidence>
<dbReference type="InterPro" id="IPR051531">
    <property type="entry name" value="N-acetyltransferase"/>
</dbReference>
<dbReference type="PANTHER" id="PTHR43792:SF9">
    <property type="entry name" value="RIBOSOMAL-PROTEIN-ALANINE ACETYLTRANSFERASE"/>
    <property type="match status" value="1"/>
</dbReference>
<protein>
    <submittedName>
        <fullName evidence="2">GNAT family N-acetyltransferase</fullName>
    </submittedName>
</protein>
<dbReference type="EMBL" id="VGIR01000010">
    <property type="protein sequence ID" value="MBM3330786.1"/>
    <property type="molecule type" value="Genomic_DNA"/>
</dbReference>
<accession>A0A937XFN2</accession>
<dbReference type="InterPro" id="IPR016181">
    <property type="entry name" value="Acyl_CoA_acyltransferase"/>
</dbReference>
<comment type="caution">
    <text evidence="2">The sequence shown here is derived from an EMBL/GenBank/DDBJ whole genome shotgun (WGS) entry which is preliminary data.</text>
</comment>
<dbReference type="AlphaFoldDB" id="A0A937XFN2"/>
<dbReference type="GO" id="GO:0005737">
    <property type="term" value="C:cytoplasm"/>
    <property type="evidence" value="ECO:0007669"/>
    <property type="project" value="TreeGrafter"/>
</dbReference>
<dbReference type="Pfam" id="PF13302">
    <property type="entry name" value="Acetyltransf_3"/>
    <property type="match status" value="1"/>
</dbReference>
<organism evidence="2 3">
    <name type="scientific">candidate division WOR-3 bacterium</name>
    <dbReference type="NCBI Taxonomy" id="2052148"/>
    <lineage>
        <taxon>Bacteria</taxon>
        <taxon>Bacteria division WOR-3</taxon>
    </lineage>
</organism>
<name>A0A937XFN2_UNCW3</name>
<reference evidence="2" key="1">
    <citation type="submission" date="2019-03" db="EMBL/GenBank/DDBJ databases">
        <title>Lake Tanganyika Metagenome-Assembled Genomes (MAGs).</title>
        <authorList>
            <person name="Tran P."/>
        </authorList>
    </citation>
    <scope>NUCLEOTIDE SEQUENCE</scope>
    <source>
        <strain evidence="2">K_DeepCast_150m_m2_040</strain>
    </source>
</reference>
<proteinExistence type="predicted"/>
<dbReference type="Gene3D" id="3.40.630.30">
    <property type="match status" value="1"/>
</dbReference>
<dbReference type="Proteomes" id="UP000779900">
    <property type="component" value="Unassembled WGS sequence"/>
</dbReference>
<evidence type="ECO:0000313" key="3">
    <source>
        <dbReference type="Proteomes" id="UP000779900"/>
    </source>
</evidence>